<keyword evidence="2" id="KW-1185">Reference proteome</keyword>
<organism evidence="2 3">
    <name type="scientific">Hipposideros armiger</name>
    <name type="common">Great Himalayan leaf-nosed bat</name>
    <dbReference type="NCBI Taxonomy" id="186990"/>
    <lineage>
        <taxon>Eukaryota</taxon>
        <taxon>Metazoa</taxon>
        <taxon>Chordata</taxon>
        <taxon>Craniata</taxon>
        <taxon>Vertebrata</taxon>
        <taxon>Euteleostomi</taxon>
        <taxon>Mammalia</taxon>
        <taxon>Eutheria</taxon>
        <taxon>Laurasiatheria</taxon>
        <taxon>Chiroptera</taxon>
        <taxon>Yinpterochiroptera</taxon>
        <taxon>Rhinolophoidea</taxon>
        <taxon>Hipposideridae</taxon>
        <taxon>Hipposideros</taxon>
    </lineage>
</organism>
<feature type="region of interest" description="Disordered" evidence="1">
    <location>
        <begin position="1"/>
        <end position="44"/>
    </location>
</feature>
<accession>A0A8B7QFZ8</accession>
<protein>
    <submittedName>
        <fullName evidence="3">Uncharacterized protein LOC109376036</fullName>
    </submittedName>
</protein>
<dbReference type="GeneID" id="109376036"/>
<evidence type="ECO:0000256" key="1">
    <source>
        <dbReference type="SAM" id="MobiDB-lite"/>
    </source>
</evidence>
<dbReference type="AlphaFoldDB" id="A0A8B7QFZ8"/>
<evidence type="ECO:0000313" key="2">
    <source>
        <dbReference type="Proteomes" id="UP000694851"/>
    </source>
</evidence>
<proteinExistence type="predicted"/>
<feature type="region of interest" description="Disordered" evidence="1">
    <location>
        <begin position="158"/>
        <end position="185"/>
    </location>
</feature>
<evidence type="ECO:0000313" key="3">
    <source>
        <dbReference type="RefSeq" id="XP_019487235.1"/>
    </source>
</evidence>
<name>A0A8B7QFZ8_HIPAR</name>
<gene>
    <name evidence="3" type="primary">LOC109376036</name>
</gene>
<dbReference type="KEGG" id="hai:109376036"/>
<dbReference type="RefSeq" id="XP_019487235.1">
    <property type="nucleotide sequence ID" value="XM_019631690.1"/>
</dbReference>
<reference evidence="3" key="1">
    <citation type="submission" date="2025-08" db="UniProtKB">
        <authorList>
            <consortium name="RefSeq"/>
        </authorList>
    </citation>
    <scope>IDENTIFICATION</scope>
    <source>
        <tissue evidence="3">Muscle</tissue>
    </source>
</reference>
<feature type="compositionally biased region" description="Basic residues" evidence="1">
    <location>
        <begin position="1"/>
        <end position="11"/>
    </location>
</feature>
<dbReference type="Proteomes" id="UP000694851">
    <property type="component" value="Unplaced"/>
</dbReference>
<feature type="compositionally biased region" description="Basic and acidic residues" evidence="1">
    <location>
        <begin position="164"/>
        <end position="185"/>
    </location>
</feature>
<sequence length="211" mass="22853">MVVCSRRRHLPHTPPHPAGSDGSLSPKMPDSVPPPRKRRHPSPFQGVALPTAAAAAAAASGILTARRISAGGGSCGSVRSSHSGFRGSAARANHKLLCVWEARRLVLLYIAADMLRLHYVTLPMLQGRGPEGERAQARPQEVEKPALGSCLETPRTCSGGCGAGDRREDKDPHKGEGDRKMEADTRVLWPQAKEYQCYKNLEERETEETCS</sequence>